<accession>A0A8H6YF73</accession>
<protein>
    <submittedName>
        <fullName evidence="3">Short-chain dehydrogenase/reductase family protein</fullName>
    </submittedName>
</protein>
<proteinExistence type="inferred from homology"/>
<evidence type="ECO:0000256" key="2">
    <source>
        <dbReference type="ARBA" id="ARBA00023002"/>
    </source>
</evidence>
<dbReference type="SUPFAM" id="SSF51735">
    <property type="entry name" value="NAD(P)-binding Rossmann-fold domains"/>
    <property type="match status" value="1"/>
</dbReference>
<name>A0A8H6YF73_9AGAR</name>
<evidence type="ECO:0000256" key="1">
    <source>
        <dbReference type="ARBA" id="ARBA00006484"/>
    </source>
</evidence>
<keyword evidence="4" id="KW-1185">Reference proteome</keyword>
<comment type="caution">
    <text evidence="3">The sequence shown here is derived from an EMBL/GenBank/DDBJ whole genome shotgun (WGS) entry which is preliminary data.</text>
</comment>
<comment type="similarity">
    <text evidence="1">Belongs to the short-chain dehydrogenases/reductases (SDR) family.</text>
</comment>
<dbReference type="EMBL" id="JACAZH010000010">
    <property type="protein sequence ID" value="KAF7357397.1"/>
    <property type="molecule type" value="Genomic_DNA"/>
</dbReference>
<evidence type="ECO:0000313" key="4">
    <source>
        <dbReference type="Proteomes" id="UP000623467"/>
    </source>
</evidence>
<dbReference type="InterPro" id="IPR002347">
    <property type="entry name" value="SDR_fam"/>
</dbReference>
<dbReference type="Gene3D" id="3.40.50.720">
    <property type="entry name" value="NAD(P)-binding Rossmann-like Domain"/>
    <property type="match status" value="1"/>
</dbReference>
<dbReference type="PANTHER" id="PTHR24320:SF283">
    <property type="entry name" value="RETINOL DEHYDROGENASE 11"/>
    <property type="match status" value="1"/>
</dbReference>
<organism evidence="3 4">
    <name type="scientific">Mycena sanguinolenta</name>
    <dbReference type="NCBI Taxonomy" id="230812"/>
    <lineage>
        <taxon>Eukaryota</taxon>
        <taxon>Fungi</taxon>
        <taxon>Dikarya</taxon>
        <taxon>Basidiomycota</taxon>
        <taxon>Agaricomycotina</taxon>
        <taxon>Agaricomycetes</taxon>
        <taxon>Agaricomycetidae</taxon>
        <taxon>Agaricales</taxon>
        <taxon>Marasmiineae</taxon>
        <taxon>Mycenaceae</taxon>
        <taxon>Mycena</taxon>
    </lineage>
</organism>
<keyword evidence="2" id="KW-0560">Oxidoreductase</keyword>
<dbReference type="AlphaFoldDB" id="A0A8H6YF73"/>
<dbReference type="Pfam" id="PF00106">
    <property type="entry name" value="adh_short"/>
    <property type="match status" value="1"/>
</dbReference>
<dbReference type="Proteomes" id="UP000623467">
    <property type="component" value="Unassembled WGS sequence"/>
</dbReference>
<gene>
    <name evidence="3" type="ORF">MSAN_01335700</name>
</gene>
<dbReference type="InterPro" id="IPR036291">
    <property type="entry name" value="NAD(P)-bd_dom_sf"/>
</dbReference>
<evidence type="ECO:0000313" key="3">
    <source>
        <dbReference type="EMBL" id="KAF7357397.1"/>
    </source>
</evidence>
<reference evidence="3" key="1">
    <citation type="submission" date="2020-05" db="EMBL/GenBank/DDBJ databases">
        <title>Mycena genomes resolve the evolution of fungal bioluminescence.</title>
        <authorList>
            <person name="Tsai I.J."/>
        </authorList>
    </citation>
    <scope>NUCLEOTIDE SEQUENCE</scope>
    <source>
        <strain evidence="3">160909Yilan</strain>
    </source>
</reference>
<sequence>MSHSTFSFNTTAEEVATAFADYIRGKNVLVTGCSIGGIGHETARVVAKHANLVIITGHNSDRLKLAQEAIKKEIPSANIRPLILDLSSSLSAVRKAAAEVNLFPEPLHVLIHNAAANVEGFKLTVDNLETQMATNHVGPFLFTKLIAPKLLAARTEEYTPRVVSVSSGGHILASGVNFDTLVRPDPALYAPMDAYAQSKSANILCAIELTKRAGGSIHAYSLAPGRVFTSLMQKGDGTVEMQKLGILGPDGQPLSGKGFKTIPQGAATTVVAAFDPSLNGELYSMWPHFFVSHTNADTPGAYLSDCVVANQLVAPHSSDLNNAERLWVLTEQIINEPFVF</sequence>
<dbReference type="OrthoDB" id="191139at2759"/>
<dbReference type="PANTHER" id="PTHR24320">
    <property type="entry name" value="RETINOL DEHYDROGENASE"/>
    <property type="match status" value="1"/>
</dbReference>
<dbReference type="GO" id="GO:0016491">
    <property type="term" value="F:oxidoreductase activity"/>
    <property type="evidence" value="ECO:0007669"/>
    <property type="project" value="UniProtKB-KW"/>
</dbReference>